<gene>
    <name evidence="3" type="ORF">ODALV1_LOCUS28659</name>
</gene>
<evidence type="ECO:0000313" key="3">
    <source>
        <dbReference type="EMBL" id="CAL8141305.1"/>
    </source>
</evidence>
<proteinExistence type="predicted"/>
<protein>
    <submittedName>
        <fullName evidence="3">Uncharacterized protein</fullName>
    </submittedName>
</protein>
<comment type="caution">
    <text evidence="3">The sequence shown here is derived from an EMBL/GenBank/DDBJ whole genome shotgun (WGS) entry which is preliminary data.</text>
</comment>
<sequence>MKIYAVTLLALVAAVAAAPEEPVVAIVSPGPVAEQLLAAESSVANEPLVIVAAPTDLVKTNVSAPAKNDTKGSGSDDQATAAGGHFGGPEYGKIYEHRVKSD</sequence>
<evidence type="ECO:0000313" key="4">
    <source>
        <dbReference type="Proteomes" id="UP001642540"/>
    </source>
</evidence>
<feature type="region of interest" description="Disordered" evidence="1">
    <location>
        <begin position="62"/>
        <end position="92"/>
    </location>
</feature>
<accession>A0ABP1S1R6</accession>
<reference evidence="3 4" key="1">
    <citation type="submission" date="2024-08" db="EMBL/GenBank/DDBJ databases">
        <authorList>
            <person name="Cucini C."/>
            <person name="Frati F."/>
        </authorList>
    </citation>
    <scope>NUCLEOTIDE SEQUENCE [LARGE SCALE GENOMIC DNA]</scope>
</reference>
<feature type="chain" id="PRO_5045548422" evidence="2">
    <location>
        <begin position="18"/>
        <end position="102"/>
    </location>
</feature>
<feature type="signal peptide" evidence="2">
    <location>
        <begin position="1"/>
        <end position="17"/>
    </location>
</feature>
<organism evidence="3 4">
    <name type="scientific">Orchesella dallaii</name>
    <dbReference type="NCBI Taxonomy" id="48710"/>
    <lineage>
        <taxon>Eukaryota</taxon>
        <taxon>Metazoa</taxon>
        <taxon>Ecdysozoa</taxon>
        <taxon>Arthropoda</taxon>
        <taxon>Hexapoda</taxon>
        <taxon>Collembola</taxon>
        <taxon>Entomobryomorpha</taxon>
        <taxon>Entomobryoidea</taxon>
        <taxon>Orchesellidae</taxon>
        <taxon>Orchesellinae</taxon>
        <taxon>Orchesella</taxon>
    </lineage>
</organism>
<evidence type="ECO:0000256" key="1">
    <source>
        <dbReference type="SAM" id="MobiDB-lite"/>
    </source>
</evidence>
<dbReference type="EMBL" id="CAXLJM020000146">
    <property type="protein sequence ID" value="CAL8141305.1"/>
    <property type="molecule type" value="Genomic_DNA"/>
</dbReference>
<evidence type="ECO:0000256" key="2">
    <source>
        <dbReference type="SAM" id="SignalP"/>
    </source>
</evidence>
<keyword evidence="4" id="KW-1185">Reference proteome</keyword>
<keyword evidence="2" id="KW-0732">Signal</keyword>
<dbReference type="Proteomes" id="UP001642540">
    <property type="component" value="Unassembled WGS sequence"/>
</dbReference>
<name>A0ABP1S1R6_9HEXA</name>